<evidence type="ECO:0000259" key="5">
    <source>
        <dbReference type="PROSITE" id="PS50014"/>
    </source>
</evidence>
<keyword evidence="3" id="KW-0175">Coiled coil</keyword>
<dbReference type="CDD" id="cd04369">
    <property type="entry name" value="Bromodomain"/>
    <property type="match status" value="1"/>
</dbReference>
<evidence type="ECO:0000313" key="6">
    <source>
        <dbReference type="EMBL" id="GFS40483.1"/>
    </source>
</evidence>
<feature type="coiled-coil region" evidence="3">
    <location>
        <begin position="495"/>
        <end position="527"/>
    </location>
</feature>
<feature type="domain" description="Bromo" evidence="5">
    <location>
        <begin position="381"/>
        <end position="451"/>
    </location>
</feature>
<dbReference type="InterPro" id="IPR029614">
    <property type="entry name" value="CECR2"/>
</dbReference>
<comment type="caution">
    <text evidence="6">The sequence shown here is derived from an EMBL/GenBank/DDBJ whole genome shotgun (WGS) entry which is preliminary data.</text>
</comment>
<dbReference type="PANTHER" id="PTHR47092">
    <property type="entry name" value="CAT EYE SYNDROME CRITICAL REGION PROTEIN 2"/>
    <property type="match status" value="1"/>
</dbReference>
<dbReference type="SUPFAM" id="SSF47370">
    <property type="entry name" value="Bromodomain"/>
    <property type="match status" value="1"/>
</dbReference>
<dbReference type="Gene3D" id="1.20.920.10">
    <property type="entry name" value="Bromodomain-like"/>
    <property type="match status" value="1"/>
</dbReference>
<evidence type="ECO:0000256" key="1">
    <source>
        <dbReference type="ARBA" id="ARBA00023117"/>
    </source>
</evidence>
<proteinExistence type="predicted"/>
<dbReference type="PROSITE" id="PS50014">
    <property type="entry name" value="BROMODOMAIN_2"/>
    <property type="match status" value="1"/>
</dbReference>
<dbReference type="PRINTS" id="PR00503">
    <property type="entry name" value="BROMODOMAIN"/>
</dbReference>
<accession>A0A8X6MCC1</accession>
<keyword evidence="1 2" id="KW-0103">Bromodomain</keyword>
<dbReference type="InterPro" id="IPR001487">
    <property type="entry name" value="Bromodomain"/>
</dbReference>
<name>A0A8X6MCC1_9ARAC</name>
<dbReference type="GO" id="GO:0090537">
    <property type="term" value="C:CERF complex"/>
    <property type="evidence" value="ECO:0007669"/>
    <property type="project" value="InterPro"/>
</dbReference>
<dbReference type="Pfam" id="PF00439">
    <property type="entry name" value="Bromodomain"/>
    <property type="match status" value="1"/>
</dbReference>
<keyword evidence="7" id="KW-1185">Reference proteome</keyword>
<dbReference type="SMART" id="SM00297">
    <property type="entry name" value="BROMO"/>
    <property type="match status" value="1"/>
</dbReference>
<organism evidence="6 7">
    <name type="scientific">Trichonephila inaurata madagascariensis</name>
    <dbReference type="NCBI Taxonomy" id="2747483"/>
    <lineage>
        <taxon>Eukaryota</taxon>
        <taxon>Metazoa</taxon>
        <taxon>Ecdysozoa</taxon>
        <taxon>Arthropoda</taxon>
        <taxon>Chelicerata</taxon>
        <taxon>Arachnida</taxon>
        <taxon>Araneae</taxon>
        <taxon>Araneomorphae</taxon>
        <taxon>Entelegynae</taxon>
        <taxon>Araneoidea</taxon>
        <taxon>Nephilidae</taxon>
        <taxon>Trichonephila</taxon>
        <taxon>Trichonephila inaurata</taxon>
    </lineage>
</organism>
<evidence type="ECO:0000256" key="2">
    <source>
        <dbReference type="PROSITE-ProRule" id="PRU00035"/>
    </source>
</evidence>
<dbReference type="OrthoDB" id="6437804at2759"/>
<evidence type="ECO:0000256" key="4">
    <source>
        <dbReference type="SAM" id="MobiDB-lite"/>
    </source>
</evidence>
<dbReference type="InterPro" id="IPR036427">
    <property type="entry name" value="Bromodomain-like_sf"/>
</dbReference>
<dbReference type="GO" id="GO:0006338">
    <property type="term" value="P:chromatin remodeling"/>
    <property type="evidence" value="ECO:0007669"/>
    <property type="project" value="InterPro"/>
</dbReference>
<protein>
    <submittedName>
        <fullName evidence="6">Cat eye syndrome critical region protein 2 homolog</fullName>
    </submittedName>
</protein>
<feature type="region of interest" description="Disordered" evidence="4">
    <location>
        <begin position="292"/>
        <end position="318"/>
    </location>
</feature>
<dbReference type="PANTHER" id="PTHR47092:SF1">
    <property type="entry name" value="CHROMATIN REMODELING REGULATOR CECR2"/>
    <property type="match status" value="1"/>
</dbReference>
<evidence type="ECO:0000313" key="7">
    <source>
        <dbReference type="Proteomes" id="UP000886998"/>
    </source>
</evidence>
<reference evidence="6" key="1">
    <citation type="submission" date="2020-08" db="EMBL/GenBank/DDBJ databases">
        <title>Multicomponent nature underlies the extraordinary mechanical properties of spider dragline silk.</title>
        <authorList>
            <person name="Kono N."/>
            <person name="Nakamura H."/>
            <person name="Mori M."/>
            <person name="Yoshida Y."/>
            <person name="Ohtoshi R."/>
            <person name="Malay A.D."/>
            <person name="Moran D.A.P."/>
            <person name="Tomita M."/>
            <person name="Numata K."/>
            <person name="Arakawa K."/>
        </authorList>
    </citation>
    <scope>NUCLEOTIDE SEQUENCE</scope>
</reference>
<sequence>MSSRECQIRSTMNIKEPSTSLSMEDQKKELQSMWKVPAIASIVSLCHESLNLPHLEIESLEDGLLKKSSINFDNFTSHLLNIVKELWISEERNENIPLSEETSFENLDISTKVDLLYSLCMNRLDQKDAVDALQGMAADSLRVTPLGCDALGNEYWYFYGTRLYKQEPSKDIKVKDWEEEWNEQKNRAFCKRGRGRPKKNNSITGVKRNSNNGYMGSNCNNIDEKSRWSLVCHTFDDWIDFAAKFQDSTLECEQALFHTLKEDFLPALNKLHKEKGRRLQEKLHKLIVNSETRKMLTRKQKNKSNADNGHVSDDSAHREYLARNRADRLEKRNRLNENEKIHIKYGQITAVTEISEEFQIRLDPETEKINRNVLSVLKEVKKSKEAKEFQLPVDETEFPDYYKKIKEPICLSDITSKVVRGCYQSIKDIDDDFKKMVSNCCKFNGENHPLVQDAKILRKLFREGIAKFIPQNEIPSNHNPKTADAQKPFVPLSCKRNYEQNKEQGRKKKKNANVEALEILSKEAELAVEAENGSGFSGLKILPIHSHPSSLIEKFMSDTSNEERKKSSENNFTLGAQQESNSSNFRIGNLIPKGKSNAPNNFIVWTQNYGN</sequence>
<dbReference type="InterPro" id="IPR018359">
    <property type="entry name" value="Bromodomain_CS"/>
</dbReference>
<dbReference type="EMBL" id="BMAV01025315">
    <property type="protein sequence ID" value="GFS40483.1"/>
    <property type="molecule type" value="Genomic_DNA"/>
</dbReference>
<dbReference type="PROSITE" id="PS00633">
    <property type="entry name" value="BROMODOMAIN_1"/>
    <property type="match status" value="1"/>
</dbReference>
<gene>
    <name evidence="6" type="primary">Cecr2</name>
    <name evidence="6" type="ORF">TNIN_311921</name>
</gene>
<evidence type="ECO:0000256" key="3">
    <source>
        <dbReference type="SAM" id="Coils"/>
    </source>
</evidence>
<dbReference type="AlphaFoldDB" id="A0A8X6MCC1"/>
<dbReference type="Proteomes" id="UP000886998">
    <property type="component" value="Unassembled WGS sequence"/>
</dbReference>